<reference evidence="1" key="1">
    <citation type="submission" date="2016-06" db="UniProtKB">
        <authorList>
            <consortium name="WormBaseParasite"/>
        </authorList>
    </citation>
    <scope>IDENTIFICATION</scope>
</reference>
<dbReference type="WBParaSite" id="GPUH_0000942101-mRNA-1">
    <property type="protein sequence ID" value="GPUH_0000942101-mRNA-1"/>
    <property type="gene ID" value="GPUH_0000942101"/>
</dbReference>
<dbReference type="AlphaFoldDB" id="A0A183DL19"/>
<name>A0A183DL19_9BILA</name>
<protein>
    <submittedName>
        <fullName evidence="1">Conjugal transfer protein TraH</fullName>
    </submittedName>
</protein>
<accession>A0A183DL19</accession>
<proteinExistence type="predicted"/>
<organism evidence="1">
    <name type="scientific">Gongylonema pulchrum</name>
    <dbReference type="NCBI Taxonomy" id="637853"/>
    <lineage>
        <taxon>Eukaryota</taxon>
        <taxon>Metazoa</taxon>
        <taxon>Ecdysozoa</taxon>
        <taxon>Nematoda</taxon>
        <taxon>Chromadorea</taxon>
        <taxon>Rhabditida</taxon>
        <taxon>Spirurina</taxon>
        <taxon>Spiruromorpha</taxon>
        <taxon>Spiruroidea</taxon>
        <taxon>Gongylonematidae</taxon>
        <taxon>Gongylonema</taxon>
    </lineage>
</organism>
<evidence type="ECO:0000313" key="1">
    <source>
        <dbReference type="WBParaSite" id="GPUH_0000942101-mRNA-1"/>
    </source>
</evidence>
<sequence length="65" mass="6898">LPQSFTAAAAAGLFNTSSNLMSLGNTANLQQALYSGSKNPYSNTLEQLAAARQKRDDDCSMQSAR</sequence>